<protein>
    <submittedName>
        <fullName evidence="1">Uncharacterized protein</fullName>
    </submittedName>
</protein>
<reference evidence="1 2" key="1">
    <citation type="journal article" date="2018" name="BMC Genomics">
        <title>Comparative genome analyses reveal sequence features reflecting distinct modes of host-adaptation between dicot and monocot powdery mildew.</title>
        <authorList>
            <person name="Wu Y."/>
            <person name="Ma X."/>
            <person name="Pan Z."/>
            <person name="Kale S.D."/>
            <person name="Song Y."/>
            <person name="King H."/>
            <person name="Zhang Q."/>
            <person name="Presley C."/>
            <person name="Deng X."/>
            <person name="Wei C.I."/>
            <person name="Xiao S."/>
        </authorList>
    </citation>
    <scope>NUCLEOTIDE SEQUENCE [LARGE SCALE GENOMIC DNA]</scope>
    <source>
        <strain evidence="1">UMSG1</strain>
    </source>
</reference>
<name>A0A420ILZ1_9PEZI</name>
<organism evidence="1 2">
    <name type="scientific">Golovinomyces cichoracearum</name>
    <dbReference type="NCBI Taxonomy" id="62708"/>
    <lineage>
        <taxon>Eukaryota</taxon>
        <taxon>Fungi</taxon>
        <taxon>Dikarya</taxon>
        <taxon>Ascomycota</taxon>
        <taxon>Pezizomycotina</taxon>
        <taxon>Leotiomycetes</taxon>
        <taxon>Erysiphales</taxon>
        <taxon>Erysiphaceae</taxon>
        <taxon>Golovinomyces</taxon>
    </lineage>
</organism>
<sequence length="83" mass="9434">MINNLSLRFIIESCRCSINSRLSDSHIYDEIFLNVTSELALNNISVAFCRREILEPTYNKKNASDKITNGLMEESRGLGHLSI</sequence>
<dbReference type="Proteomes" id="UP000285326">
    <property type="component" value="Unassembled WGS sequence"/>
</dbReference>
<evidence type="ECO:0000313" key="2">
    <source>
        <dbReference type="Proteomes" id="UP000285326"/>
    </source>
</evidence>
<dbReference type="EMBL" id="MCBS01023338">
    <property type="protein sequence ID" value="RKF75537.1"/>
    <property type="molecule type" value="Genomic_DNA"/>
</dbReference>
<evidence type="ECO:0000313" key="1">
    <source>
        <dbReference type="EMBL" id="RKF75537.1"/>
    </source>
</evidence>
<dbReference type="AlphaFoldDB" id="A0A420ILZ1"/>
<comment type="caution">
    <text evidence="1">The sequence shown here is derived from an EMBL/GenBank/DDBJ whole genome shotgun (WGS) entry which is preliminary data.</text>
</comment>
<accession>A0A420ILZ1</accession>
<gene>
    <name evidence="1" type="ORF">GcM1_233055</name>
</gene>
<proteinExistence type="predicted"/>